<evidence type="ECO:0000256" key="1">
    <source>
        <dbReference type="SAM" id="Coils"/>
    </source>
</evidence>
<dbReference type="InterPro" id="IPR010310">
    <property type="entry name" value="T7SS_ESAT-6-like"/>
</dbReference>
<protein>
    <submittedName>
        <fullName evidence="2">WXG100 family type VII secretion target</fullName>
    </submittedName>
</protein>
<dbReference type="Pfam" id="PF06013">
    <property type="entry name" value="WXG100"/>
    <property type="match status" value="1"/>
</dbReference>
<dbReference type="EMBL" id="JADKGK010000009">
    <property type="protein sequence ID" value="MBL0003172.1"/>
    <property type="molecule type" value="Genomic_DNA"/>
</dbReference>
<sequence length="92" mass="10272">MASITLDYEQMRSEATNLRSQEEQIRSELTALRAKIAQLVETGFVTQHSSGAFQQRFEDFKVGADQTISSLSDLASQLEQIVSNFSETDHSS</sequence>
<proteinExistence type="predicted"/>
<evidence type="ECO:0000313" key="3">
    <source>
        <dbReference type="Proteomes" id="UP000886632"/>
    </source>
</evidence>
<evidence type="ECO:0000313" key="2">
    <source>
        <dbReference type="EMBL" id="MBL0003172.1"/>
    </source>
</evidence>
<dbReference type="Gene3D" id="1.10.287.1060">
    <property type="entry name" value="ESAT-6-like"/>
    <property type="match status" value="1"/>
</dbReference>
<comment type="caution">
    <text evidence="2">The sequence shown here is derived from an EMBL/GenBank/DDBJ whole genome shotgun (WGS) entry which is preliminary data.</text>
</comment>
<accession>A0A9D7T5T5</accession>
<dbReference type="InterPro" id="IPR036689">
    <property type="entry name" value="ESAT-6-like_sf"/>
</dbReference>
<dbReference type="SUPFAM" id="SSF140453">
    <property type="entry name" value="EsxAB dimer-like"/>
    <property type="match status" value="1"/>
</dbReference>
<feature type="coiled-coil region" evidence="1">
    <location>
        <begin position="8"/>
        <end position="42"/>
    </location>
</feature>
<dbReference type="AlphaFoldDB" id="A0A9D7T5T5"/>
<organism evidence="2 3">
    <name type="scientific">Candidatus Phosphoribacter hodrii</name>
    <dbReference type="NCBI Taxonomy" id="2953743"/>
    <lineage>
        <taxon>Bacteria</taxon>
        <taxon>Bacillati</taxon>
        <taxon>Actinomycetota</taxon>
        <taxon>Actinomycetes</taxon>
        <taxon>Micrococcales</taxon>
        <taxon>Dermatophilaceae</taxon>
        <taxon>Candidatus Phosphoribacter</taxon>
    </lineage>
</organism>
<gene>
    <name evidence="2" type="ORF">IPP00_04005</name>
</gene>
<dbReference type="Proteomes" id="UP000886632">
    <property type="component" value="Unassembled WGS sequence"/>
</dbReference>
<name>A0A9D7T5T5_9MICO</name>
<reference evidence="2" key="1">
    <citation type="submission" date="2020-10" db="EMBL/GenBank/DDBJ databases">
        <title>Connecting structure to function with the recovery of over 1000 high-quality activated sludge metagenome-assembled genomes encoding full-length rRNA genes using long-read sequencing.</title>
        <authorList>
            <person name="Singleton C.M."/>
            <person name="Petriglieri F."/>
            <person name="Kristensen J.M."/>
            <person name="Kirkegaard R.H."/>
            <person name="Michaelsen T.Y."/>
            <person name="Andersen M.H."/>
            <person name="Karst S.M."/>
            <person name="Dueholm M.S."/>
            <person name="Nielsen P.H."/>
            <person name="Albertsen M."/>
        </authorList>
    </citation>
    <scope>NUCLEOTIDE SEQUENCE</scope>
    <source>
        <strain evidence="2">Ribe_18-Q3-R11-54_MAXAC.001</strain>
    </source>
</reference>
<keyword evidence="1" id="KW-0175">Coiled coil</keyword>